<sequence length="221" mass="23475">MEYRRFLAVMLVLGILGVEPAGAVEIGSLNQFNSPDTLNSCAIAQNMVKKSAVVNQDHNKCLNKLEMHSSTGINETILNQTGNKTVINETDFNQTIGNENETVLNNSIDENKTVFNETGNGTFENETNVNGTALNNTTYANETSLNQTDNATQDSPAKTHTLNTIENVGYALAAIAGCFAVGIAVAPEGITKTICVVGAVLCGVAAAACFVAHAIASWFDW</sequence>
<dbReference type="RefSeq" id="WP_069584374.1">
    <property type="nucleotide sequence ID" value="NZ_LMVM01000001.1"/>
</dbReference>
<dbReference type="EMBL" id="LMVM01000001">
    <property type="protein sequence ID" value="PAV05897.1"/>
    <property type="molecule type" value="Genomic_DNA"/>
</dbReference>
<proteinExistence type="predicted"/>
<reference evidence="2 3" key="1">
    <citation type="journal article" date="2017" name="BMC Genomics">
        <title>Genomic analysis of methanogenic archaea reveals a shift towards energy conservation.</title>
        <authorList>
            <person name="Gilmore S.P."/>
            <person name="Henske J.K."/>
            <person name="Sexton J.A."/>
            <person name="Solomon K.V."/>
            <person name="Seppala S."/>
            <person name="Yoo J.I."/>
            <person name="Huyett L.M."/>
            <person name="Pressman A."/>
            <person name="Cogan J.Z."/>
            <person name="Kivenson V."/>
            <person name="Peng X."/>
            <person name="Tan Y."/>
            <person name="Valentine D.L."/>
            <person name="O'Malley M.A."/>
        </authorList>
    </citation>
    <scope>NUCLEOTIDE SEQUENCE [LARGE SCALE GENOMIC DNA]</scope>
    <source>
        <strain evidence="2 3">M.o.H.</strain>
    </source>
</reference>
<accession>A0A2A2H931</accession>
<feature type="transmembrane region" description="Helical" evidence="1">
    <location>
        <begin position="194"/>
        <end position="219"/>
    </location>
</feature>
<feature type="transmembrane region" description="Helical" evidence="1">
    <location>
        <begin position="168"/>
        <end position="187"/>
    </location>
</feature>
<organism evidence="2 3">
    <name type="scientific">Methanobacterium bryantii</name>
    <dbReference type="NCBI Taxonomy" id="2161"/>
    <lineage>
        <taxon>Archaea</taxon>
        <taxon>Methanobacteriati</taxon>
        <taxon>Methanobacteriota</taxon>
        <taxon>Methanomada group</taxon>
        <taxon>Methanobacteria</taxon>
        <taxon>Methanobacteriales</taxon>
        <taxon>Methanobacteriaceae</taxon>
        <taxon>Methanobacterium</taxon>
    </lineage>
</organism>
<evidence type="ECO:0000313" key="2">
    <source>
        <dbReference type="EMBL" id="PAV05897.1"/>
    </source>
</evidence>
<evidence type="ECO:0000256" key="1">
    <source>
        <dbReference type="SAM" id="Phobius"/>
    </source>
</evidence>
<dbReference type="Proteomes" id="UP000217784">
    <property type="component" value="Unassembled WGS sequence"/>
</dbReference>
<keyword evidence="1" id="KW-1133">Transmembrane helix</keyword>
<evidence type="ECO:0000313" key="3">
    <source>
        <dbReference type="Proteomes" id="UP000217784"/>
    </source>
</evidence>
<gene>
    <name evidence="2" type="ORF">ASJ80_13625</name>
</gene>
<protein>
    <submittedName>
        <fullName evidence="2">Uncharacterized protein</fullName>
    </submittedName>
</protein>
<comment type="caution">
    <text evidence="2">The sequence shown here is derived from an EMBL/GenBank/DDBJ whole genome shotgun (WGS) entry which is preliminary data.</text>
</comment>
<keyword evidence="3" id="KW-1185">Reference proteome</keyword>
<keyword evidence="1" id="KW-0812">Transmembrane</keyword>
<keyword evidence="1" id="KW-0472">Membrane</keyword>
<name>A0A2A2H931_METBR</name>
<dbReference type="AlphaFoldDB" id="A0A2A2H931"/>